<feature type="compositionally biased region" description="Basic and acidic residues" evidence="6">
    <location>
        <begin position="572"/>
        <end position="602"/>
    </location>
</feature>
<evidence type="ECO:0000256" key="3">
    <source>
        <dbReference type="ARBA" id="ARBA00022588"/>
    </source>
</evidence>
<feature type="compositionally biased region" description="Basic and acidic residues" evidence="6">
    <location>
        <begin position="463"/>
        <end position="479"/>
    </location>
</feature>
<dbReference type="EMBL" id="CALOZG010000005">
    <property type="protein sequence ID" value="CAH4027726.1"/>
    <property type="molecule type" value="Genomic_DNA"/>
</dbReference>
<evidence type="ECO:0000259" key="8">
    <source>
        <dbReference type="PROSITE" id="PS51082"/>
    </source>
</evidence>
<dbReference type="InterPro" id="IPR006619">
    <property type="entry name" value="PGRP_domain_met/bac"/>
</dbReference>
<dbReference type="PANTHER" id="PTHR11022:SF77">
    <property type="entry name" value="PEPTIDOGLYCAN-RECOGNITION PROTEIN LB"/>
    <property type="match status" value="1"/>
</dbReference>
<evidence type="ECO:0000313" key="10">
    <source>
        <dbReference type="Proteomes" id="UP001152562"/>
    </source>
</evidence>
<evidence type="ECO:0000256" key="5">
    <source>
        <dbReference type="ARBA" id="ARBA00069708"/>
    </source>
</evidence>
<dbReference type="InterPro" id="IPR015510">
    <property type="entry name" value="PGRP"/>
</dbReference>
<feature type="compositionally biased region" description="Basic and acidic residues" evidence="6">
    <location>
        <begin position="395"/>
        <end position="443"/>
    </location>
</feature>
<dbReference type="GO" id="GO:0009253">
    <property type="term" value="P:peptidoglycan catabolic process"/>
    <property type="evidence" value="ECO:0007669"/>
    <property type="project" value="InterPro"/>
</dbReference>
<evidence type="ECO:0000256" key="7">
    <source>
        <dbReference type="SAM" id="Phobius"/>
    </source>
</evidence>
<sequence>MNTSRPHIVFDHVSNRALLKSRSLYTYYWIIMKFYALMFLSFVVSSQSFPAKFQRSNKISYCYPFPFVSREEWNAKPPTSITEQNTPVPLVIIHHSYIPNVCHSRAECARSMRSMQYAHQITNGWNDIGYNFAVGGDGVVYEGRGWNRVGAHAAGFNTNSIGIVFIGDWVSTIPAKLQLNVAKELVKVGVELGYVSREYKLIGHRQVGATECPGSALFKEIMGFCVHYTKHTTTMPIGNVSKESGPKRETFRPPWVKEKDSQAPPSWTQRKLKPVESTPPLASQEEFVIKPIKPLLKKQATLRETTNGASPENPEEEKLVKPSTAKLADKASRSSDDKPRFTKSTIKTIDKKPAEEKPINKVTTKSNITEKTKLDDKKTTDEKNITSKPSQKSSAADKIKSEEKTKAPERPILKSVKTIDDKPKEKSVSIIDRKSVDKNDKSKITPANDVTVNGKGIPNTLIKENKLEKSTENKKEDKTSMATKPPTPLEKTPSKLPPRKPLQKAPSKDDVMLKKWRDPLHERVKENIDKTLANDIPKGHTLTKNESLRSLLKPTPPPPPPPAPPKLPPPPEFKKPKLDSEKLKKIEQLRSRPRRRPDWSDMMKEVEEGRKLKHVVCNDRSSPIITTSVVVKNKGQFIFESEKPNSHNELLKEISKGVRLKKVKCNDRSKPILEGLRKFRRQMTIEEQVQKSMSQANLAASPSGVALAEVPAAEEEEIDEMDDIDKVRDDLQSTKQLLAIELRNKEVQERENRRLLTRIQNLEAELARERAFIKQEQHKTVISVTDAYDERLVNSLKMEVDKAKETADSLQKQYLQAAEDRDDALTELEDVKRKNMELEKKLEQALTGVVSTNVGSRRSSHAVKQLSVTKDDSFEEEEESEEEEEESEEKKQKRLEKDVRNMRNKIRHLKEKQDNMKRERMAYKMSLKNQQAALKDEKRKYKELKREVDKMAAMMKEVGSEEDEEEEDEEEESEDEKKSGSEEEETETETEQDTESETESESEPEDAPLPKKKENLNKRLKRHETRIVALKKGNTLLMANVDRMKDDVLMQKEMSLSLKKELDSLIEDLE</sequence>
<organism evidence="9 10">
    <name type="scientific">Pieris brassicae</name>
    <name type="common">White butterfly</name>
    <name type="synonym">Large white butterfly</name>
    <dbReference type="NCBI Taxonomy" id="7116"/>
    <lineage>
        <taxon>Eukaryota</taxon>
        <taxon>Metazoa</taxon>
        <taxon>Ecdysozoa</taxon>
        <taxon>Arthropoda</taxon>
        <taxon>Hexapoda</taxon>
        <taxon>Insecta</taxon>
        <taxon>Pterygota</taxon>
        <taxon>Neoptera</taxon>
        <taxon>Endopterygota</taxon>
        <taxon>Lepidoptera</taxon>
        <taxon>Glossata</taxon>
        <taxon>Ditrysia</taxon>
        <taxon>Papilionoidea</taxon>
        <taxon>Pieridae</taxon>
        <taxon>Pierinae</taxon>
        <taxon>Pieris</taxon>
    </lineage>
</organism>
<name>A0A9P0T9E2_PIEBR</name>
<keyword evidence="7" id="KW-0812">Transmembrane</keyword>
<feature type="region of interest" description="Disordered" evidence="6">
    <location>
        <begin position="303"/>
        <end position="602"/>
    </location>
</feature>
<dbReference type="SUPFAM" id="SSF55846">
    <property type="entry name" value="N-acetylmuramoyl-L-alanine amidase-like"/>
    <property type="match status" value="1"/>
</dbReference>
<feature type="compositionally biased region" description="Basic and acidic residues" evidence="6">
    <location>
        <begin position="327"/>
        <end position="340"/>
    </location>
</feature>
<dbReference type="Pfam" id="PF01510">
    <property type="entry name" value="Amidase_2"/>
    <property type="match status" value="1"/>
</dbReference>
<feature type="compositionally biased region" description="Acidic residues" evidence="6">
    <location>
        <begin position="873"/>
        <end position="887"/>
    </location>
</feature>
<dbReference type="GO" id="GO:0003779">
    <property type="term" value="F:actin binding"/>
    <property type="evidence" value="ECO:0007669"/>
    <property type="project" value="InterPro"/>
</dbReference>
<feature type="compositionally biased region" description="Basic and acidic residues" evidence="6">
    <location>
        <begin position="348"/>
        <end position="359"/>
    </location>
</feature>
<comment type="caution">
    <text evidence="9">The sequence shown here is derived from an EMBL/GenBank/DDBJ whole genome shotgun (WGS) entry which is preliminary data.</text>
</comment>
<dbReference type="PANTHER" id="PTHR11022">
    <property type="entry name" value="PEPTIDOGLYCAN RECOGNITION PROTEIN"/>
    <property type="match status" value="1"/>
</dbReference>
<evidence type="ECO:0000313" key="9">
    <source>
        <dbReference type="EMBL" id="CAH4027726.1"/>
    </source>
</evidence>
<keyword evidence="10" id="KW-1185">Reference proteome</keyword>
<gene>
    <name evidence="9" type="ORF">PIBRA_LOCUS4854</name>
</gene>
<feature type="domain" description="WH2" evidence="8">
    <location>
        <begin position="646"/>
        <end position="663"/>
    </location>
</feature>
<dbReference type="InterPro" id="IPR036505">
    <property type="entry name" value="Amidase/PGRP_sf"/>
</dbReference>
<feature type="transmembrane region" description="Helical" evidence="7">
    <location>
        <begin position="24"/>
        <end position="44"/>
    </location>
</feature>
<feature type="compositionally biased region" description="Basic and acidic residues" evidence="6">
    <location>
        <begin position="911"/>
        <end position="922"/>
    </location>
</feature>
<dbReference type="InterPro" id="IPR002502">
    <property type="entry name" value="Amidase_domain"/>
</dbReference>
<dbReference type="GO" id="GO:0008745">
    <property type="term" value="F:N-acetylmuramoyl-L-alanine amidase activity"/>
    <property type="evidence" value="ECO:0007669"/>
    <property type="project" value="InterPro"/>
</dbReference>
<reference evidence="9" key="1">
    <citation type="submission" date="2022-05" db="EMBL/GenBank/DDBJ databases">
        <authorList>
            <person name="Okamura Y."/>
        </authorList>
    </citation>
    <scope>NUCLEOTIDE SEQUENCE</scope>
</reference>
<feature type="region of interest" description="Disordered" evidence="6">
    <location>
        <begin position="851"/>
        <end position="1024"/>
    </location>
</feature>
<evidence type="ECO:0000256" key="6">
    <source>
        <dbReference type="SAM" id="MobiDB-lite"/>
    </source>
</evidence>
<dbReference type="PROSITE" id="PS51082">
    <property type="entry name" value="WH2"/>
    <property type="match status" value="1"/>
</dbReference>
<keyword evidence="7" id="KW-0472">Membrane</keyword>
<dbReference type="Pfam" id="PF02205">
    <property type="entry name" value="WH2"/>
    <property type="match status" value="1"/>
</dbReference>
<dbReference type="Gene3D" id="3.40.80.10">
    <property type="entry name" value="Peptidoglycan recognition protein-like"/>
    <property type="match status" value="1"/>
</dbReference>
<dbReference type="FunFam" id="3.40.80.10:FF:000001">
    <property type="entry name" value="Peptidoglycan recognition protein 1"/>
    <property type="match status" value="1"/>
</dbReference>
<dbReference type="AlphaFoldDB" id="A0A9P0T9E2"/>
<dbReference type="Proteomes" id="UP001152562">
    <property type="component" value="Unassembled WGS sequence"/>
</dbReference>
<evidence type="ECO:0000256" key="2">
    <source>
        <dbReference type="ARBA" id="ARBA00011245"/>
    </source>
</evidence>
<feature type="compositionally biased region" description="Basic and acidic residues" evidence="6">
    <location>
        <begin position="1008"/>
        <end position="1017"/>
    </location>
</feature>
<feature type="compositionally biased region" description="Pro residues" evidence="6">
    <location>
        <begin position="554"/>
        <end position="571"/>
    </location>
</feature>
<comment type="subunit">
    <text evidence="2">Monomer.</text>
</comment>
<dbReference type="SMART" id="SM00644">
    <property type="entry name" value="Ami_2"/>
    <property type="match status" value="1"/>
</dbReference>
<protein>
    <recommendedName>
        <fullName evidence="5">Peptidoglycan recognition protein</fullName>
    </recommendedName>
</protein>
<dbReference type="InterPro" id="IPR003124">
    <property type="entry name" value="WH2_dom"/>
</dbReference>
<dbReference type="GO" id="GO:0008270">
    <property type="term" value="F:zinc ion binding"/>
    <property type="evidence" value="ECO:0007669"/>
    <property type="project" value="InterPro"/>
</dbReference>
<feature type="compositionally biased region" description="Basic and acidic residues" evidence="6">
    <location>
        <begin position="244"/>
        <end position="261"/>
    </location>
</feature>
<proteinExistence type="inferred from homology"/>
<feature type="region of interest" description="Disordered" evidence="6">
    <location>
        <begin position="237"/>
        <end position="280"/>
    </location>
</feature>
<dbReference type="CDD" id="cd06583">
    <property type="entry name" value="PGRP"/>
    <property type="match status" value="1"/>
</dbReference>
<keyword evidence="3" id="KW-0399">Innate immunity</keyword>
<accession>A0A9P0T9E2</accession>
<feature type="compositionally biased region" description="Acidic residues" evidence="6">
    <location>
        <begin position="960"/>
        <end position="974"/>
    </location>
</feature>
<feature type="compositionally biased region" description="Basic and acidic residues" evidence="6">
    <location>
        <begin position="888"/>
        <end position="901"/>
    </location>
</feature>
<dbReference type="SMART" id="SM00701">
    <property type="entry name" value="PGRP"/>
    <property type="match status" value="1"/>
</dbReference>
<feature type="compositionally biased region" description="Basic and acidic residues" evidence="6">
    <location>
        <begin position="934"/>
        <end position="950"/>
    </location>
</feature>
<evidence type="ECO:0000256" key="1">
    <source>
        <dbReference type="ARBA" id="ARBA00007553"/>
    </source>
</evidence>
<evidence type="ECO:0000256" key="4">
    <source>
        <dbReference type="ARBA" id="ARBA00022859"/>
    </source>
</evidence>
<dbReference type="GO" id="GO:0045087">
    <property type="term" value="P:innate immune response"/>
    <property type="evidence" value="ECO:0007669"/>
    <property type="project" value="UniProtKB-KW"/>
</dbReference>
<feature type="compositionally biased region" description="Acidic residues" evidence="6">
    <location>
        <begin position="982"/>
        <end position="1006"/>
    </location>
</feature>
<keyword evidence="4" id="KW-0391">Immunity</keyword>
<feature type="compositionally biased region" description="Basic and acidic residues" evidence="6">
    <location>
        <begin position="506"/>
        <end position="529"/>
    </location>
</feature>
<keyword evidence="7" id="KW-1133">Transmembrane helix</keyword>
<dbReference type="SMART" id="SM00246">
    <property type="entry name" value="WH2"/>
    <property type="match status" value="2"/>
</dbReference>
<feature type="compositionally biased region" description="Basic and acidic residues" evidence="6">
    <location>
        <begin position="368"/>
        <end position="385"/>
    </location>
</feature>
<comment type="similarity">
    <text evidence="1">Belongs to the N-acetylmuramoyl-L-alanine amidase 2 family.</text>
</comment>